<evidence type="ECO:0000256" key="1">
    <source>
        <dbReference type="ARBA" id="ARBA00004141"/>
    </source>
</evidence>
<evidence type="ECO:0000256" key="2">
    <source>
        <dbReference type="ARBA" id="ARBA00022692"/>
    </source>
</evidence>
<accession>A0ABQ8XFB1</accession>
<reference evidence="7" key="1">
    <citation type="submission" date="2022-08" db="EMBL/GenBank/DDBJ databases">
        <title>Novel sulfate-reducing endosymbionts in the free-living metamonad Anaeramoeba.</title>
        <authorList>
            <person name="Jerlstrom-Hultqvist J."/>
            <person name="Cepicka I."/>
            <person name="Gallot-Lavallee L."/>
            <person name="Salas-Leiva D."/>
            <person name="Curtis B.A."/>
            <person name="Zahonova K."/>
            <person name="Pipaliya S."/>
            <person name="Dacks J."/>
            <person name="Roger A.J."/>
        </authorList>
    </citation>
    <scope>NUCLEOTIDE SEQUENCE</scope>
    <source>
        <strain evidence="7">Schooner1</strain>
    </source>
</reference>
<feature type="transmembrane region" description="Helical" evidence="5">
    <location>
        <begin position="294"/>
        <end position="315"/>
    </location>
</feature>
<feature type="transmembrane region" description="Helical" evidence="5">
    <location>
        <begin position="398"/>
        <end position="416"/>
    </location>
</feature>
<feature type="transmembrane region" description="Helical" evidence="5">
    <location>
        <begin position="327"/>
        <end position="352"/>
    </location>
</feature>
<name>A0ABQ8XFB1_9EUKA</name>
<dbReference type="PANTHER" id="PTHR31918:SF1">
    <property type="entry name" value="TRANSMEMBRANE PROTEIN 181"/>
    <property type="match status" value="1"/>
</dbReference>
<keyword evidence="8" id="KW-1185">Reference proteome</keyword>
<dbReference type="PANTHER" id="PTHR31918">
    <property type="entry name" value="TRANSMEMBRANE PROTEIN 181"/>
    <property type="match status" value="1"/>
</dbReference>
<feature type="transmembrane region" description="Helical" evidence="5">
    <location>
        <begin position="185"/>
        <end position="205"/>
    </location>
</feature>
<feature type="transmembrane region" description="Helical" evidence="5">
    <location>
        <begin position="225"/>
        <end position="247"/>
    </location>
</feature>
<feature type="domain" description="Wntless-like transmembrane" evidence="6">
    <location>
        <begin position="188"/>
        <end position="414"/>
    </location>
</feature>
<keyword evidence="2 5" id="KW-0812">Transmembrane</keyword>
<evidence type="ECO:0000313" key="7">
    <source>
        <dbReference type="EMBL" id="KAJ6231151.1"/>
    </source>
</evidence>
<evidence type="ECO:0000256" key="5">
    <source>
        <dbReference type="SAM" id="Phobius"/>
    </source>
</evidence>
<comment type="caution">
    <text evidence="7">The sequence shown here is derived from an EMBL/GenBank/DDBJ whole genome shotgun (WGS) entry which is preliminary data.</text>
</comment>
<evidence type="ECO:0000259" key="6">
    <source>
        <dbReference type="Pfam" id="PF06664"/>
    </source>
</evidence>
<dbReference type="InterPro" id="IPR040416">
    <property type="entry name" value="TMEM181"/>
</dbReference>
<feature type="transmembrane region" description="Helical" evidence="5">
    <location>
        <begin position="368"/>
        <end position="392"/>
    </location>
</feature>
<dbReference type="EMBL" id="JAOAOG010000303">
    <property type="protein sequence ID" value="KAJ6231151.1"/>
    <property type="molecule type" value="Genomic_DNA"/>
</dbReference>
<dbReference type="Pfam" id="PF06664">
    <property type="entry name" value="WLS-like_TM"/>
    <property type="match status" value="1"/>
</dbReference>
<evidence type="ECO:0000313" key="8">
    <source>
        <dbReference type="Proteomes" id="UP001150062"/>
    </source>
</evidence>
<evidence type="ECO:0000256" key="4">
    <source>
        <dbReference type="ARBA" id="ARBA00023136"/>
    </source>
</evidence>
<organism evidence="7 8">
    <name type="scientific">Anaeramoeba flamelloides</name>
    <dbReference type="NCBI Taxonomy" id="1746091"/>
    <lineage>
        <taxon>Eukaryota</taxon>
        <taxon>Metamonada</taxon>
        <taxon>Anaeramoebidae</taxon>
        <taxon>Anaeramoeba</taxon>
    </lineage>
</organism>
<protein>
    <submittedName>
        <fullName evidence="7">Transmembrane protein</fullName>
    </submittedName>
</protein>
<dbReference type="InterPro" id="IPR047843">
    <property type="entry name" value="WLS-like_TM"/>
</dbReference>
<proteinExistence type="predicted"/>
<keyword evidence="3 5" id="KW-1133">Transmembrane helix</keyword>
<feature type="transmembrane region" description="Helical" evidence="5">
    <location>
        <begin position="253"/>
        <end position="274"/>
    </location>
</feature>
<gene>
    <name evidence="7" type="ORF">M0813_06251</name>
</gene>
<dbReference type="Proteomes" id="UP001150062">
    <property type="component" value="Unassembled WGS sequence"/>
</dbReference>
<evidence type="ECO:0000256" key="3">
    <source>
        <dbReference type="ARBA" id="ARBA00022989"/>
    </source>
</evidence>
<keyword evidence="4 5" id="KW-0472">Membrane</keyword>
<sequence>MTSEEMENQIEIDNLLSESQLDSQTQQPSLAKICIKKNFFLISLFLFIIFIGIMIPNSFWTSTNTIISIHSRGPIFEESIKFLNFQFLKKEMTYDFVLQNTKPRAIKTKVGFEVELHTGLTNETIKKSFQMDISCPKNGNCSTIPLLHSVPISDVTYIIDMKWWHQERKFAYHGILQLSTPSIRLSILILFFRYLLVIASCLSLIQHVKSVSSFEFNQISYQEKWFFVLIPCLLLANTLYPIFLLWHNQAPNIIDSIFLHIFGFFLILFLFSNLHHYSYQNEKRTFLKFYLPKIIILSPFSILLLILSIYNFITYSPQISVLSLNEIWKLILTSFILLLIFLYLIWFIVLILKGWKKVKNNTITKSNFLVFVMNCIILFITLITIIIFNQILQIKFTLNSQFIFILVFNIFIINLTRNDVEISNEIYQQEGFTSIADVTDVHLPEISNEKPLTEIDSSNDKSEDNE</sequence>
<feature type="transmembrane region" description="Helical" evidence="5">
    <location>
        <begin position="39"/>
        <end position="60"/>
    </location>
</feature>
<comment type="subcellular location">
    <subcellularLocation>
        <location evidence="1">Membrane</location>
        <topology evidence="1">Multi-pass membrane protein</topology>
    </subcellularLocation>
</comment>